<organism evidence="6 7">
    <name type="scientific">Staphylococcus simiae CCM 7213 = CCUG 51256</name>
    <dbReference type="NCBI Taxonomy" id="911238"/>
    <lineage>
        <taxon>Bacteria</taxon>
        <taxon>Bacillati</taxon>
        <taxon>Bacillota</taxon>
        <taxon>Bacilli</taxon>
        <taxon>Bacillales</taxon>
        <taxon>Staphylococcaceae</taxon>
        <taxon>Staphylococcus</taxon>
    </lineage>
</organism>
<dbReference type="RefSeq" id="WP_002462630.1">
    <property type="nucleotide sequence ID" value="NZ_AEUN01000307.1"/>
</dbReference>
<keyword evidence="2" id="KW-0378">Hydrolase</keyword>
<evidence type="ECO:0000259" key="5">
    <source>
        <dbReference type="SMART" id="SM00507"/>
    </source>
</evidence>
<dbReference type="InterPro" id="IPR002711">
    <property type="entry name" value="HNH"/>
</dbReference>
<dbReference type="GO" id="GO:0003676">
    <property type="term" value="F:nucleic acid binding"/>
    <property type="evidence" value="ECO:0007669"/>
    <property type="project" value="InterPro"/>
</dbReference>
<dbReference type="GO" id="GO:0016787">
    <property type="term" value="F:hydrolase activity"/>
    <property type="evidence" value="ECO:0007669"/>
    <property type="project" value="UniProtKB-KW"/>
</dbReference>
<gene>
    <name evidence="6" type="ORF">SS7213T_04040</name>
</gene>
<sequence>MFKEPKVRLGNRSYSQKELQDYRKANAKRYNQDIRYNNDNKRYTAFYHSTQWRRTREQVLMRDNYLCQHCLANGIVNDRNLIVHHKVELKRDWSKRLDMDNLEAVCNTCHNKIHGFK</sequence>
<comment type="similarity">
    <text evidence="3">Belongs to the HNH nuclease family.</text>
</comment>
<proteinExistence type="inferred from homology"/>
<keyword evidence="1" id="KW-0540">Nuclease</keyword>
<evidence type="ECO:0000313" key="7">
    <source>
        <dbReference type="Proteomes" id="UP000005413"/>
    </source>
</evidence>
<protein>
    <recommendedName>
        <fullName evidence="4">Putative HNH nuclease YajD</fullName>
    </recommendedName>
</protein>
<dbReference type="EMBL" id="AEUN01000307">
    <property type="protein sequence ID" value="EHJ08427.1"/>
    <property type="molecule type" value="Genomic_DNA"/>
</dbReference>
<evidence type="ECO:0000256" key="1">
    <source>
        <dbReference type="ARBA" id="ARBA00022722"/>
    </source>
</evidence>
<feature type="domain" description="HNH nuclease" evidence="5">
    <location>
        <begin position="54"/>
        <end position="111"/>
    </location>
</feature>
<dbReference type="SMART" id="SM00507">
    <property type="entry name" value="HNHc"/>
    <property type="match status" value="1"/>
</dbReference>
<dbReference type="GO" id="GO:0008270">
    <property type="term" value="F:zinc ion binding"/>
    <property type="evidence" value="ECO:0007669"/>
    <property type="project" value="InterPro"/>
</dbReference>
<dbReference type="InterPro" id="IPR003615">
    <property type="entry name" value="HNH_nuc"/>
</dbReference>
<dbReference type="OrthoDB" id="9811997at2"/>
<comment type="caution">
    <text evidence="6">The sequence shown here is derived from an EMBL/GenBank/DDBJ whole genome shotgun (WGS) entry which is preliminary data.</text>
</comment>
<dbReference type="CDD" id="cd00085">
    <property type="entry name" value="HNHc"/>
    <property type="match status" value="1"/>
</dbReference>
<dbReference type="GO" id="GO:0004519">
    <property type="term" value="F:endonuclease activity"/>
    <property type="evidence" value="ECO:0007669"/>
    <property type="project" value="InterPro"/>
</dbReference>
<dbReference type="GO" id="GO:0005829">
    <property type="term" value="C:cytosol"/>
    <property type="evidence" value="ECO:0007669"/>
    <property type="project" value="TreeGrafter"/>
</dbReference>
<reference evidence="6 7" key="1">
    <citation type="journal article" date="2012" name="BMC Genomics">
        <title>Comparative genomic analysis of the genus Staphylococcus including Staphylococcus aureus and its newly described sister species Staphylococcus simiae.</title>
        <authorList>
            <person name="Suzuki H."/>
            <person name="Lefebure T."/>
            <person name="Pavinski Bitar P."/>
            <person name="Stanhope M.J."/>
        </authorList>
    </citation>
    <scope>NUCLEOTIDE SEQUENCE [LARGE SCALE GENOMIC DNA]</scope>
    <source>
        <strain evidence="6 7">CCM 7213</strain>
    </source>
</reference>
<keyword evidence="7" id="KW-1185">Reference proteome</keyword>
<evidence type="ECO:0000313" key="6">
    <source>
        <dbReference type="EMBL" id="EHJ08427.1"/>
    </source>
</evidence>
<dbReference type="PANTHER" id="PTHR41286:SF1">
    <property type="entry name" value="HNH NUCLEASE YAJD-RELATED"/>
    <property type="match status" value="1"/>
</dbReference>
<evidence type="ECO:0000256" key="4">
    <source>
        <dbReference type="ARBA" id="ARBA00040194"/>
    </source>
</evidence>
<dbReference type="Proteomes" id="UP000005413">
    <property type="component" value="Unassembled WGS sequence"/>
</dbReference>
<dbReference type="Pfam" id="PF01844">
    <property type="entry name" value="HNH"/>
    <property type="match status" value="1"/>
</dbReference>
<dbReference type="PANTHER" id="PTHR41286">
    <property type="entry name" value="HNH NUCLEASE YAJD-RELATED"/>
    <property type="match status" value="1"/>
</dbReference>
<dbReference type="Gene3D" id="1.10.30.50">
    <property type="match status" value="1"/>
</dbReference>
<evidence type="ECO:0000256" key="3">
    <source>
        <dbReference type="ARBA" id="ARBA00038412"/>
    </source>
</evidence>
<name>G5JH79_9STAP</name>
<dbReference type="AlphaFoldDB" id="G5JH79"/>
<evidence type="ECO:0000256" key="2">
    <source>
        <dbReference type="ARBA" id="ARBA00022801"/>
    </source>
</evidence>
<accession>G5JH79</accession>